<dbReference type="PANTHER" id="PTHR47797">
    <property type="entry name" value="DEHYDROGENASE, PUTATIVE (AFU_ORTHOLOGUE AFUA_8G05805)-RELATED"/>
    <property type="match status" value="1"/>
</dbReference>
<keyword evidence="1" id="KW-0812">Transmembrane</keyword>
<evidence type="ECO:0008006" key="4">
    <source>
        <dbReference type="Google" id="ProtNLM"/>
    </source>
</evidence>
<accession>A0A9W9JF93</accession>
<organism evidence="2 3">
    <name type="scientific">Penicillium cinerascens</name>
    <dbReference type="NCBI Taxonomy" id="70096"/>
    <lineage>
        <taxon>Eukaryota</taxon>
        <taxon>Fungi</taxon>
        <taxon>Dikarya</taxon>
        <taxon>Ascomycota</taxon>
        <taxon>Pezizomycotina</taxon>
        <taxon>Eurotiomycetes</taxon>
        <taxon>Eurotiomycetidae</taxon>
        <taxon>Eurotiales</taxon>
        <taxon>Aspergillaceae</taxon>
        <taxon>Penicillium</taxon>
    </lineage>
</organism>
<proteinExistence type="predicted"/>
<comment type="caution">
    <text evidence="2">The sequence shown here is derived from an EMBL/GenBank/DDBJ whole genome shotgun (WGS) entry which is preliminary data.</text>
</comment>
<gene>
    <name evidence="2" type="ORF">N7498_008384</name>
</gene>
<feature type="transmembrane region" description="Helical" evidence="1">
    <location>
        <begin position="6"/>
        <end position="26"/>
    </location>
</feature>
<feature type="transmembrane region" description="Helical" evidence="1">
    <location>
        <begin position="68"/>
        <end position="84"/>
    </location>
</feature>
<dbReference type="EMBL" id="JAPQKR010000015">
    <property type="protein sequence ID" value="KAJ5194946.1"/>
    <property type="molecule type" value="Genomic_DNA"/>
</dbReference>
<protein>
    <recommendedName>
        <fullName evidence="4">Cytochrome b561 domain-containing protein</fullName>
    </recommendedName>
</protein>
<reference evidence="2" key="2">
    <citation type="journal article" date="2023" name="IMA Fungus">
        <title>Comparative genomic study of the Penicillium genus elucidates a diverse pangenome and 15 lateral gene transfer events.</title>
        <authorList>
            <person name="Petersen C."/>
            <person name="Sorensen T."/>
            <person name="Nielsen M.R."/>
            <person name="Sondergaard T.E."/>
            <person name="Sorensen J.L."/>
            <person name="Fitzpatrick D.A."/>
            <person name="Frisvad J.C."/>
            <person name="Nielsen K.L."/>
        </authorList>
    </citation>
    <scope>NUCLEOTIDE SEQUENCE</scope>
    <source>
        <strain evidence="2">IBT 15544</strain>
    </source>
</reference>
<keyword evidence="1" id="KW-0472">Membrane</keyword>
<dbReference type="GeneID" id="83182747"/>
<evidence type="ECO:0000313" key="2">
    <source>
        <dbReference type="EMBL" id="KAJ5194946.1"/>
    </source>
</evidence>
<sequence>MLVAHGFLMSLAFVIFFPFFAIIVSIPSIPISVTKVHAPLQLSTLAMVIAGLGLGIKLGLSGDLMKNAHPIIGLVVVGLLRWVYYSTYISSEQEAKASFPTCTAG</sequence>
<dbReference type="AlphaFoldDB" id="A0A9W9JF93"/>
<dbReference type="OrthoDB" id="19261at2759"/>
<dbReference type="RefSeq" id="XP_058305434.1">
    <property type="nucleotide sequence ID" value="XM_058455446.1"/>
</dbReference>
<evidence type="ECO:0000256" key="1">
    <source>
        <dbReference type="SAM" id="Phobius"/>
    </source>
</evidence>
<keyword evidence="1" id="KW-1133">Transmembrane helix</keyword>
<keyword evidence="3" id="KW-1185">Reference proteome</keyword>
<dbReference type="PANTHER" id="PTHR47797:SF1">
    <property type="entry name" value="CYTOCHROME B561 DOMAIN-CONTAINING PROTEIN-RELATED"/>
    <property type="match status" value="1"/>
</dbReference>
<reference evidence="2" key="1">
    <citation type="submission" date="2022-12" db="EMBL/GenBank/DDBJ databases">
        <authorList>
            <person name="Petersen C."/>
        </authorList>
    </citation>
    <scope>NUCLEOTIDE SEQUENCE</scope>
    <source>
        <strain evidence="2">IBT 15544</strain>
    </source>
</reference>
<feature type="transmembrane region" description="Helical" evidence="1">
    <location>
        <begin position="38"/>
        <end position="56"/>
    </location>
</feature>
<evidence type="ECO:0000313" key="3">
    <source>
        <dbReference type="Proteomes" id="UP001150904"/>
    </source>
</evidence>
<dbReference type="Proteomes" id="UP001150904">
    <property type="component" value="Unassembled WGS sequence"/>
</dbReference>
<name>A0A9W9JF93_9EURO</name>
<dbReference type="Gene3D" id="1.20.120.1770">
    <property type="match status" value="1"/>
</dbReference>